<dbReference type="HOGENOM" id="CLU_002678_91_2_1"/>
<proteinExistence type="predicted"/>
<reference evidence="12 13" key="1">
    <citation type="submission" date="2013-12" db="EMBL/GenBank/DDBJ databases">
        <authorList>
            <person name="Cubeta M."/>
            <person name="Pakala S."/>
            <person name="Fedorova N."/>
            <person name="Thomas E."/>
            <person name="Dean R."/>
            <person name="Jabaji S."/>
            <person name="Neate S."/>
            <person name="Toda T."/>
            <person name="Tavantzis S."/>
            <person name="Vilgalys R."/>
            <person name="Bharathan N."/>
            <person name="Pakala S."/>
            <person name="Losada L.S."/>
            <person name="Zafar N."/>
            <person name="Nierman W."/>
        </authorList>
    </citation>
    <scope>NUCLEOTIDE SEQUENCE [LARGE SCALE GENOMIC DNA]</scope>
    <source>
        <strain evidence="12 13">123E</strain>
    </source>
</reference>
<evidence type="ECO:0000256" key="5">
    <source>
        <dbReference type="ARBA" id="ARBA00022833"/>
    </source>
</evidence>
<feature type="compositionally biased region" description="Polar residues" evidence="10">
    <location>
        <begin position="450"/>
        <end position="460"/>
    </location>
</feature>
<dbReference type="OrthoDB" id="427030at2759"/>
<keyword evidence="7" id="KW-0804">Transcription</keyword>
<dbReference type="PROSITE" id="PS50157">
    <property type="entry name" value="ZINC_FINGER_C2H2_2"/>
    <property type="match status" value="7"/>
</dbReference>
<keyword evidence="8" id="KW-0539">Nucleus</keyword>
<dbReference type="Gene3D" id="3.30.160.60">
    <property type="entry name" value="Classic Zinc Finger"/>
    <property type="match status" value="6"/>
</dbReference>
<dbReference type="FunFam" id="3.30.160.60:FF:000072">
    <property type="entry name" value="zinc finger protein 143 isoform X1"/>
    <property type="match status" value="1"/>
</dbReference>
<feature type="domain" description="C2H2-type" evidence="11">
    <location>
        <begin position="417"/>
        <end position="446"/>
    </location>
</feature>
<dbReference type="PROSITE" id="PS00028">
    <property type="entry name" value="ZINC_FINGER_C2H2_1"/>
    <property type="match status" value="6"/>
</dbReference>
<evidence type="ECO:0000259" key="11">
    <source>
        <dbReference type="PROSITE" id="PS50157"/>
    </source>
</evidence>
<dbReference type="AlphaFoldDB" id="A0A074SIM9"/>
<evidence type="ECO:0000256" key="7">
    <source>
        <dbReference type="ARBA" id="ARBA00023163"/>
    </source>
</evidence>
<keyword evidence="4 9" id="KW-0863">Zinc-finger</keyword>
<dbReference type="InterPro" id="IPR036236">
    <property type="entry name" value="Znf_C2H2_sf"/>
</dbReference>
<feature type="compositionally biased region" description="Polar residues" evidence="10">
    <location>
        <begin position="23"/>
        <end position="37"/>
    </location>
</feature>
<dbReference type="FunFam" id="3.30.160.60:FF:000358">
    <property type="entry name" value="zinc finger protein 24"/>
    <property type="match status" value="1"/>
</dbReference>
<evidence type="ECO:0000256" key="6">
    <source>
        <dbReference type="ARBA" id="ARBA00023015"/>
    </source>
</evidence>
<keyword evidence="13" id="KW-1185">Reference proteome</keyword>
<name>A0A074SIM9_9AGAM</name>
<dbReference type="EMBL" id="AZST01000317">
    <property type="protein sequence ID" value="KEP49832.1"/>
    <property type="molecule type" value="Genomic_DNA"/>
</dbReference>
<gene>
    <name evidence="12" type="ORF">V565_092250</name>
</gene>
<evidence type="ECO:0000313" key="12">
    <source>
        <dbReference type="EMBL" id="KEP49832.1"/>
    </source>
</evidence>
<keyword evidence="3" id="KW-0677">Repeat</keyword>
<keyword evidence="2" id="KW-0479">Metal-binding</keyword>
<keyword evidence="5" id="KW-0862">Zinc</keyword>
<dbReference type="SUPFAM" id="SSF57667">
    <property type="entry name" value="beta-beta-alpha zinc fingers"/>
    <property type="match status" value="3"/>
</dbReference>
<feature type="domain" description="C2H2-type" evidence="11">
    <location>
        <begin position="192"/>
        <end position="220"/>
    </location>
</feature>
<evidence type="ECO:0000256" key="1">
    <source>
        <dbReference type="ARBA" id="ARBA00004123"/>
    </source>
</evidence>
<organism evidence="12 13">
    <name type="scientific">Rhizoctonia solani 123E</name>
    <dbReference type="NCBI Taxonomy" id="1423351"/>
    <lineage>
        <taxon>Eukaryota</taxon>
        <taxon>Fungi</taxon>
        <taxon>Dikarya</taxon>
        <taxon>Basidiomycota</taxon>
        <taxon>Agaricomycotina</taxon>
        <taxon>Agaricomycetes</taxon>
        <taxon>Cantharellales</taxon>
        <taxon>Ceratobasidiaceae</taxon>
        <taxon>Rhizoctonia</taxon>
    </lineage>
</organism>
<dbReference type="SMART" id="SM00355">
    <property type="entry name" value="ZnF_C2H2"/>
    <property type="match status" value="10"/>
</dbReference>
<feature type="region of interest" description="Disordered" evidence="10">
    <location>
        <begin position="359"/>
        <end position="383"/>
    </location>
</feature>
<evidence type="ECO:0000313" key="13">
    <source>
        <dbReference type="Proteomes" id="UP000027456"/>
    </source>
</evidence>
<feature type="domain" description="C2H2-type" evidence="11">
    <location>
        <begin position="252"/>
        <end position="281"/>
    </location>
</feature>
<evidence type="ECO:0000256" key="9">
    <source>
        <dbReference type="PROSITE-ProRule" id="PRU00042"/>
    </source>
</evidence>
<evidence type="ECO:0000256" key="8">
    <source>
        <dbReference type="ARBA" id="ARBA00023242"/>
    </source>
</evidence>
<dbReference type="InterPro" id="IPR013087">
    <property type="entry name" value="Znf_C2H2_type"/>
</dbReference>
<dbReference type="FunFam" id="3.30.160.60:FF:000065">
    <property type="entry name" value="B-cell CLL/lymphoma 6, member B"/>
    <property type="match status" value="1"/>
</dbReference>
<evidence type="ECO:0000256" key="2">
    <source>
        <dbReference type="ARBA" id="ARBA00022723"/>
    </source>
</evidence>
<sequence length="567" mass="63757">MPPISAAKVLTSGVFLNSHLQQPSKQTLATRLRTNSYSSDSEKSSFIGSESESEVSENDDTMLAEKTSPPLQDTSPTRSQSIMQTALQHAPLASASKAYVCSYAGCGKIYRKPSRLQEHERSHTGERPFVCSECGKSYLRDSHLRAHSRSHLPASARPFVCTYKVVVVGPQSPRSELIPTQHTNRMGSSATTQSQLCGQRFWTAQHLRSHESVIHHGEKPYKCTLCPFAFSKHGALRLHMADSHAPPGTKPYRCENAGCTQSFPTNQKLKTHARVHDDARYACVHPNCSKNTGTIVQFPTWSLLQEHMRSVHPPTCPYPACNGRTFTFAKGLRGHIKTHRDRELEAEYTVGSEVLHKRTYTEVDPVSENSGPPPKRRRGGEVGRDWPCLTENCVKTFKSKKAQQDHVRVSHEGLRRFACPNNGCNKTFGYKHVMQRHLERHHRPQDNEVIPQQSASTNQKEATEKEQIINLITGQDYDASPRSLKTGAARPRAIHCPWPNAFEMRKSSDKEHAFPLAGTQDQCAFRFKRAYDLRRHLRSAHGLDVNADEVGAWVLEHKRFNSSDKTN</sequence>
<dbReference type="GO" id="GO:0000978">
    <property type="term" value="F:RNA polymerase II cis-regulatory region sequence-specific DNA binding"/>
    <property type="evidence" value="ECO:0007669"/>
    <property type="project" value="UniProtKB-ARBA"/>
</dbReference>
<comment type="subcellular location">
    <subcellularLocation>
        <location evidence="1">Nucleus</location>
    </subcellularLocation>
</comment>
<keyword evidence="6" id="KW-0805">Transcription regulation</keyword>
<feature type="region of interest" description="Disordered" evidence="10">
    <location>
        <begin position="23"/>
        <end position="77"/>
    </location>
</feature>
<feature type="compositionally biased region" description="Acidic residues" evidence="10">
    <location>
        <begin position="51"/>
        <end position="62"/>
    </location>
</feature>
<evidence type="ECO:0000256" key="10">
    <source>
        <dbReference type="SAM" id="MobiDB-lite"/>
    </source>
</evidence>
<dbReference type="InterPro" id="IPR051061">
    <property type="entry name" value="Zinc_finger_trans_reg"/>
</dbReference>
<feature type="domain" description="C2H2-type" evidence="11">
    <location>
        <begin position="386"/>
        <end position="416"/>
    </location>
</feature>
<dbReference type="GO" id="GO:0008270">
    <property type="term" value="F:zinc ion binding"/>
    <property type="evidence" value="ECO:0007669"/>
    <property type="project" value="UniProtKB-KW"/>
</dbReference>
<dbReference type="PANTHER" id="PTHR46179">
    <property type="entry name" value="ZINC FINGER PROTEIN"/>
    <property type="match status" value="1"/>
</dbReference>
<feature type="domain" description="C2H2-type" evidence="11">
    <location>
        <begin position="129"/>
        <end position="151"/>
    </location>
</feature>
<dbReference type="PANTHER" id="PTHR46179:SF13">
    <property type="entry name" value="C2H2-TYPE DOMAIN-CONTAINING PROTEIN"/>
    <property type="match status" value="1"/>
</dbReference>
<evidence type="ECO:0000256" key="4">
    <source>
        <dbReference type="ARBA" id="ARBA00022771"/>
    </source>
</evidence>
<dbReference type="STRING" id="1423351.A0A074SIM9"/>
<protein>
    <submittedName>
        <fullName evidence="12">Putative transcription factor iiia protein</fullName>
    </submittedName>
</protein>
<dbReference type="Proteomes" id="UP000027456">
    <property type="component" value="Unassembled WGS sequence"/>
</dbReference>
<feature type="domain" description="C2H2-type" evidence="11">
    <location>
        <begin position="221"/>
        <end position="249"/>
    </location>
</feature>
<dbReference type="Pfam" id="PF00096">
    <property type="entry name" value="zf-C2H2"/>
    <property type="match status" value="4"/>
</dbReference>
<comment type="caution">
    <text evidence="12">The sequence shown here is derived from an EMBL/GenBank/DDBJ whole genome shotgun (WGS) entry which is preliminary data.</text>
</comment>
<dbReference type="GO" id="GO:0000981">
    <property type="term" value="F:DNA-binding transcription factor activity, RNA polymerase II-specific"/>
    <property type="evidence" value="ECO:0007669"/>
    <property type="project" value="UniProtKB-ARBA"/>
</dbReference>
<accession>A0A074SIM9</accession>
<feature type="domain" description="C2H2-type" evidence="11">
    <location>
        <begin position="99"/>
        <end position="128"/>
    </location>
</feature>
<dbReference type="GO" id="GO:0005634">
    <property type="term" value="C:nucleus"/>
    <property type="evidence" value="ECO:0007669"/>
    <property type="project" value="UniProtKB-SubCell"/>
</dbReference>
<evidence type="ECO:0000256" key="3">
    <source>
        <dbReference type="ARBA" id="ARBA00022737"/>
    </source>
</evidence>
<feature type="region of interest" description="Disordered" evidence="10">
    <location>
        <begin position="437"/>
        <end position="463"/>
    </location>
</feature>